<reference evidence="5 6" key="1">
    <citation type="submission" date="2011-07" db="EMBL/GenBank/DDBJ databases">
        <authorList>
            <person name="Coyne R."/>
            <person name="Brami D."/>
            <person name="Johnson J."/>
            <person name="Hostetler J."/>
            <person name="Hannick L."/>
            <person name="Clark T."/>
            <person name="Cassidy-Hanley D."/>
            <person name="Inman J."/>
        </authorList>
    </citation>
    <scope>NUCLEOTIDE SEQUENCE [LARGE SCALE GENOMIC DNA]</scope>
    <source>
        <strain evidence="5 6">G5</strain>
    </source>
</reference>
<dbReference type="InterPro" id="IPR015424">
    <property type="entry name" value="PyrdxlP-dep_Trfase"/>
</dbReference>
<dbReference type="InterPro" id="IPR015421">
    <property type="entry name" value="PyrdxlP-dep_Trfase_major"/>
</dbReference>
<keyword evidence="6" id="KW-1185">Reference proteome</keyword>
<evidence type="ECO:0000259" key="4">
    <source>
        <dbReference type="Pfam" id="PF01212"/>
    </source>
</evidence>
<comment type="cofactor">
    <cofactor evidence="1">
        <name>pyridoxal 5'-phosphate</name>
        <dbReference type="ChEBI" id="CHEBI:597326"/>
    </cofactor>
</comment>
<dbReference type="eggNOG" id="KOG1368">
    <property type="taxonomic scope" value="Eukaryota"/>
</dbReference>
<feature type="domain" description="Aromatic amino acid beta-eliminating lyase/threonine aldolase" evidence="4">
    <location>
        <begin position="21"/>
        <end position="92"/>
    </location>
</feature>
<accession>G0QR45</accession>
<dbReference type="PANTHER" id="PTHR48097:SF9">
    <property type="entry name" value="L-THREONINE ALDOLASE"/>
    <property type="match status" value="1"/>
</dbReference>
<dbReference type="Gene3D" id="3.40.640.10">
    <property type="entry name" value="Type I PLP-dependent aspartate aminotransferase-like (Major domain)"/>
    <property type="match status" value="1"/>
</dbReference>
<evidence type="ECO:0000256" key="1">
    <source>
        <dbReference type="ARBA" id="ARBA00001933"/>
    </source>
</evidence>
<sequence>IQIKQKIQNVNFNELNPQHIDFRSDTVTYPTLKMRESMYTAKVGDDVYNDDPAVQELQDYAAKLIGKESALFVPSGCLGNTCCLMGQSSREKNLFYLLNAIQYYMKEVLQPKYVYYNQDKLIQKIQTGQ</sequence>
<gene>
    <name evidence="5" type="ORF">IMG5_088540</name>
</gene>
<name>G0QR45_ICHMU</name>
<organism evidence="5 6">
    <name type="scientific">Ichthyophthirius multifiliis</name>
    <name type="common">White spot disease agent</name>
    <name type="synonym">Ich</name>
    <dbReference type="NCBI Taxonomy" id="5932"/>
    <lineage>
        <taxon>Eukaryota</taxon>
        <taxon>Sar</taxon>
        <taxon>Alveolata</taxon>
        <taxon>Ciliophora</taxon>
        <taxon>Intramacronucleata</taxon>
        <taxon>Oligohymenophorea</taxon>
        <taxon>Hymenostomatida</taxon>
        <taxon>Ophryoglenina</taxon>
        <taxon>Ichthyophthirius</taxon>
    </lineage>
</organism>
<dbReference type="GO" id="GO:0008732">
    <property type="term" value="F:L-allo-threonine aldolase activity"/>
    <property type="evidence" value="ECO:0007669"/>
    <property type="project" value="TreeGrafter"/>
</dbReference>
<dbReference type="GeneID" id="14908469"/>
<dbReference type="GO" id="GO:0006545">
    <property type="term" value="P:glycine biosynthetic process"/>
    <property type="evidence" value="ECO:0007669"/>
    <property type="project" value="TreeGrafter"/>
</dbReference>
<dbReference type="OrthoDB" id="10261951at2759"/>
<dbReference type="STRING" id="857967.G0QR45"/>
<dbReference type="EMBL" id="GL983722">
    <property type="protein sequence ID" value="EGR32310.1"/>
    <property type="molecule type" value="Genomic_DNA"/>
</dbReference>
<comment type="similarity">
    <text evidence="2">Belongs to the threonine aldolase family.</text>
</comment>
<proteinExistence type="inferred from homology"/>
<feature type="non-terminal residue" evidence="5">
    <location>
        <position position="1"/>
    </location>
</feature>
<protein>
    <submittedName>
        <fullName evidence="5">Threonine aldolase, putative</fullName>
        <ecNumber evidence="5">4.1.2.5</ecNumber>
    </submittedName>
</protein>
<evidence type="ECO:0000256" key="3">
    <source>
        <dbReference type="ARBA" id="ARBA00022898"/>
    </source>
</evidence>
<evidence type="ECO:0000313" key="5">
    <source>
        <dbReference type="EMBL" id="EGR32310.1"/>
    </source>
</evidence>
<dbReference type="InterPro" id="IPR001597">
    <property type="entry name" value="ArAA_b-elim_lyase/Thr_aldolase"/>
</dbReference>
<keyword evidence="5" id="KW-0456">Lyase</keyword>
<dbReference type="PANTHER" id="PTHR48097">
    <property type="entry name" value="L-THREONINE ALDOLASE-RELATED"/>
    <property type="match status" value="1"/>
</dbReference>
<dbReference type="AlphaFoldDB" id="G0QR45"/>
<dbReference type="RefSeq" id="XP_004035796.1">
    <property type="nucleotide sequence ID" value="XM_004035748.1"/>
</dbReference>
<dbReference type="InParanoid" id="G0QR45"/>
<dbReference type="GO" id="GO:0006567">
    <property type="term" value="P:L-threonine catabolic process"/>
    <property type="evidence" value="ECO:0007669"/>
    <property type="project" value="TreeGrafter"/>
</dbReference>
<dbReference type="GO" id="GO:0005829">
    <property type="term" value="C:cytosol"/>
    <property type="evidence" value="ECO:0007669"/>
    <property type="project" value="TreeGrafter"/>
</dbReference>
<dbReference type="Proteomes" id="UP000008983">
    <property type="component" value="Unassembled WGS sequence"/>
</dbReference>
<keyword evidence="3" id="KW-0663">Pyridoxal phosphate</keyword>
<evidence type="ECO:0000313" key="6">
    <source>
        <dbReference type="Proteomes" id="UP000008983"/>
    </source>
</evidence>
<evidence type="ECO:0000256" key="2">
    <source>
        <dbReference type="ARBA" id="ARBA00006966"/>
    </source>
</evidence>
<dbReference type="SUPFAM" id="SSF53383">
    <property type="entry name" value="PLP-dependent transferases"/>
    <property type="match status" value="1"/>
</dbReference>
<dbReference type="EC" id="4.1.2.5" evidence="5"/>
<dbReference type="Pfam" id="PF01212">
    <property type="entry name" value="Beta_elim_lyase"/>
    <property type="match status" value="1"/>
</dbReference>